<reference evidence="8 9" key="1">
    <citation type="submission" date="2015-10" db="EMBL/GenBank/DDBJ databases">
        <title>Draft genome sequence of Streptomyces yokosukanensis DSM 40224, type strain for the species Streptomyces yokosukanensis.</title>
        <authorList>
            <person name="Ruckert C."/>
            <person name="Winkler A."/>
            <person name="Kalinowski J."/>
            <person name="Kampfer P."/>
            <person name="Glaeser S."/>
        </authorList>
    </citation>
    <scope>NUCLEOTIDE SEQUENCE [LARGE SCALE GENOMIC DNA]</scope>
    <source>
        <strain evidence="8 9">DSM 40224</strain>
    </source>
</reference>
<feature type="domain" description="HTTM-like" evidence="7">
    <location>
        <begin position="32"/>
        <end position="311"/>
    </location>
</feature>
<keyword evidence="2 6" id="KW-0812">Transmembrane</keyword>
<dbReference type="PANTHER" id="PTHR39535">
    <property type="entry name" value="SPORULATION-DELAYING PROTEIN SDPB"/>
    <property type="match status" value="1"/>
</dbReference>
<dbReference type="InterPro" id="IPR011020">
    <property type="entry name" value="HTTM-like"/>
</dbReference>
<evidence type="ECO:0000256" key="2">
    <source>
        <dbReference type="ARBA" id="ARBA00022692"/>
    </source>
</evidence>
<feature type="transmembrane region" description="Helical" evidence="6">
    <location>
        <begin position="145"/>
        <end position="164"/>
    </location>
</feature>
<feature type="transmembrane region" description="Helical" evidence="6">
    <location>
        <begin position="100"/>
        <end position="125"/>
    </location>
</feature>
<evidence type="ECO:0000256" key="3">
    <source>
        <dbReference type="ARBA" id="ARBA00022989"/>
    </source>
</evidence>
<comment type="caution">
    <text evidence="8">The sequence shown here is derived from an EMBL/GenBank/DDBJ whole genome shotgun (WGS) entry which is preliminary data.</text>
</comment>
<feature type="transmembrane region" description="Helical" evidence="6">
    <location>
        <begin position="277"/>
        <end position="300"/>
    </location>
</feature>
<dbReference type="OrthoDB" id="128729at2"/>
<dbReference type="AlphaFoldDB" id="A0A101P7G3"/>
<dbReference type="InterPro" id="IPR052964">
    <property type="entry name" value="Sporulation_signal_mat"/>
</dbReference>
<feature type="transmembrane region" description="Helical" evidence="6">
    <location>
        <begin position="185"/>
        <end position="208"/>
    </location>
</feature>
<proteinExistence type="predicted"/>
<evidence type="ECO:0000256" key="1">
    <source>
        <dbReference type="ARBA" id="ARBA00004127"/>
    </source>
</evidence>
<dbReference type="SMART" id="SM00752">
    <property type="entry name" value="HTTM"/>
    <property type="match status" value="1"/>
</dbReference>
<evidence type="ECO:0000259" key="7">
    <source>
        <dbReference type="SMART" id="SM00752"/>
    </source>
</evidence>
<gene>
    <name evidence="8" type="ORF">AQI95_15485</name>
</gene>
<accession>A0A101P7G3</accession>
<dbReference type="GO" id="GO:0012505">
    <property type="term" value="C:endomembrane system"/>
    <property type="evidence" value="ECO:0007669"/>
    <property type="project" value="UniProtKB-SubCell"/>
</dbReference>
<name>A0A101P7G3_9ACTN</name>
<evidence type="ECO:0000313" key="9">
    <source>
        <dbReference type="Proteomes" id="UP000053127"/>
    </source>
</evidence>
<dbReference type="Proteomes" id="UP000053127">
    <property type="component" value="Unassembled WGS sequence"/>
</dbReference>
<keyword evidence="3 6" id="KW-1133">Transmembrane helix</keyword>
<evidence type="ECO:0000256" key="6">
    <source>
        <dbReference type="SAM" id="Phobius"/>
    </source>
</evidence>
<evidence type="ECO:0000256" key="5">
    <source>
        <dbReference type="SAM" id="MobiDB-lite"/>
    </source>
</evidence>
<feature type="transmembrane region" description="Helical" evidence="6">
    <location>
        <begin position="37"/>
        <end position="57"/>
    </location>
</feature>
<feature type="region of interest" description="Disordered" evidence="5">
    <location>
        <begin position="343"/>
        <end position="362"/>
    </location>
</feature>
<evidence type="ECO:0000313" key="8">
    <source>
        <dbReference type="EMBL" id="KUN06287.1"/>
    </source>
</evidence>
<feature type="compositionally biased region" description="Polar residues" evidence="5">
    <location>
        <begin position="343"/>
        <end position="354"/>
    </location>
</feature>
<dbReference type="STRING" id="67386.AQI95_15485"/>
<dbReference type="EMBL" id="LMWN01000018">
    <property type="protein sequence ID" value="KUN06287.1"/>
    <property type="molecule type" value="Genomic_DNA"/>
</dbReference>
<dbReference type="PANTHER" id="PTHR39535:SF2">
    <property type="entry name" value="HTTM DOMAIN-CONTAINING PROTEIN"/>
    <property type="match status" value="1"/>
</dbReference>
<feature type="transmembrane region" description="Helical" evidence="6">
    <location>
        <begin position="243"/>
        <end position="265"/>
    </location>
</feature>
<dbReference type="RefSeq" id="WP_067122990.1">
    <property type="nucleotide sequence ID" value="NZ_JBFACD010000005.1"/>
</dbReference>
<sequence length="362" mass="40406">MIRHAPRAARAHKMAGAFLLARLDGFALRLARRERRLIGLSLMRLVIGFATILYCLADYSNRQFLWGPHAYDSPSTASAQIPGGGFSLYLFSDSQAWFEFLFHATILTSAAFMIYGGRALTVVQAVMMWSLHYRNQDLLEGGDNLAQILVIFLAFTCSNAYFAPGAKKRREKLLAQDRQPAISTVLHNLATYLIVFQTAVLYLAAGYWKIFGKVWQDGVAMYYISRETEFHMSATFAHVMSNAYLGTAMSYATIVIELAFPFALVSSRAWLRKANILALEAMHLGIAAFMGLVCFGLLMIGADSVCLRDEDYRSLWRRLQAGRLRVAANWPGEAGRIRTSPIRSSASRLPSTSLRKGAHDHV</sequence>
<protein>
    <recommendedName>
        <fullName evidence="7">HTTM-like domain-containing protein</fullName>
    </recommendedName>
</protein>
<keyword evidence="4 6" id="KW-0472">Membrane</keyword>
<keyword evidence="9" id="KW-1185">Reference proteome</keyword>
<evidence type="ECO:0000256" key="4">
    <source>
        <dbReference type="ARBA" id="ARBA00023136"/>
    </source>
</evidence>
<organism evidence="8 9">
    <name type="scientific">Streptomyces yokosukanensis</name>
    <dbReference type="NCBI Taxonomy" id="67386"/>
    <lineage>
        <taxon>Bacteria</taxon>
        <taxon>Bacillati</taxon>
        <taxon>Actinomycetota</taxon>
        <taxon>Actinomycetes</taxon>
        <taxon>Kitasatosporales</taxon>
        <taxon>Streptomycetaceae</taxon>
        <taxon>Streptomyces</taxon>
    </lineage>
</organism>
<comment type="subcellular location">
    <subcellularLocation>
        <location evidence="1">Endomembrane system</location>
        <topology evidence="1">Multi-pass membrane protein</topology>
    </subcellularLocation>
</comment>